<proteinExistence type="predicted"/>
<comment type="caution">
    <text evidence="2">The sequence shown here is derived from an EMBL/GenBank/DDBJ whole genome shotgun (WGS) entry which is preliminary data.</text>
</comment>
<dbReference type="Proteomes" id="UP001190700">
    <property type="component" value="Unassembled WGS sequence"/>
</dbReference>
<accession>A0AAE0BQ56</accession>
<feature type="compositionally biased region" description="Basic and acidic residues" evidence="1">
    <location>
        <begin position="14"/>
        <end position="23"/>
    </location>
</feature>
<reference evidence="2 3" key="1">
    <citation type="journal article" date="2015" name="Genome Biol. Evol.">
        <title>Comparative Genomics of a Bacterivorous Green Alga Reveals Evolutionary Causalities and Consequences of Phago-Mixotrophic Mode of Nutrition.</title>
        <authorList>
            <person name="Burns J.A."/>
            <person name="Paasch A."/>
            <person name="Narechania A."/>
            <person name="Kim E."/>
        </authorList>
    </citation>
    <scope>NUCLEOTIDE SEQUENCE [LARGE SCALE GENOMIC DNA]</scope>
    <source>
        <strain evidence="2 3">PLY_AMNH</strain>
    </source>
</reference>
<dbReference type="EMBL" id="LGRX02033804">
    <property type="protein sequence ID" value="KAK3239839.1"/>
    <property type="molecule type" value="Genomic_DNA"/>
</dbReference>
<feature type="region of interest" description="Disordered" evidence="1">
    <location>
        <begin position="1"/>
        <end position="38"/>
    </location>
</feature>
<protein>
    <submittedName>
        <fullName evidence="2">Uncharacterized protein</fullName>
    </submittedName>
</protein>
<gene>
    <name evidence="2" type="ORF">CYMTET_50256</name>
</gene>
<evidence type="ECO:0000256" key="1">
    <source>
        <dbReference type="SAM" id="MobiDB-lite"/>
    </source>
</evidence>
<keyword evidence="3" id="KW-1185">Reference proteome</keyword>
<evidence type="ECO:0000313" key="3">
    <source>
        <dbReference type="Proteomes" id="UP001190700"/>
    </source>
</evidence>
<sequence length="86" mass="9140">MVERREAEEMDKEEVEKEEEKVEVSVGDEGVGRGGVMGNMEEVSMATAVEKEVEKVVKAGTVGEGVKGGMEVAMVQVEGMAGEVPP</sequence>
<dbReference type="AlphaFoldDB" id="A0AAE0BQ56"/>
<name>A0AAE0BQ56_9CHLO</name>
<organism evidence="2 3">
    <name type="scientific">Cymbomonas tetramitiformis</name>
    <dbReference type="NCBI Taxonomy" id="36881"/>
    <lineage>
        <taxon>Eukaryota</taxon>
        <taxon>Viridiplantae</taxon>
        <taxon>Chlorophyta</taxon>
        <taxon>Pyramimonadophyceae</taxon>
        <taxon>Pyramimonadales</taxon>
        <taxon>Pyramimonadaceae</taxon>
        <taxon>Cymbomonas</taxon>
    </lineage>
</organism>
<evidence type="ECO:0000313" key="2">
    <source>
        <dbReference type="EMBL" id="KAK3239839.1"/>
    </source>
</evidence>